<organism evidence="4 5">
    <name type="scientific">Prorocentrum cordatum</name>
    <dbReference type="NCBI Taxonomy" id="2364126"/>
    <lineage>
        <taxon>Eukaryota</taxon>
        <taxon>Sar</taxon>
        <taxon>Alveolata</taxon>
        <taxon>Dinophyceae</taxon>
        <taxon>Prorocentrales</taxon>
        <taxon>Prorocentraceae</taxon>
        <taxon>Prorocentrum</taxon>
    </lineage>
</organism>
<accession>A0ABN9R5W0</accession>
<keyword evidence="2" id="KW-1133">Transmembrane helix</keyword>
<dbReference type="Proteomes" id="UP001189429">
    <property type="component" value="Unassembled WGS sequence"/>
</dbReference>
<sequence>MRRAARVAVLLLALRPRGANPAAAQPPPGLLELEVTGAGRVLGAAVPGGAAGAALAGAPAGPPGRARLARRQLVRVAVVGGGPAGAASALLLAGVGGLRVDAFERHSVRECWERRGYWVSQLDQQDVLALGLRPGEQRALAADCDATIKAIPYCRLGERLLGLAQRRSGGEGFALHRPADFLASDARRFDWVLLADGAGSPLRERLLPSTPQLLTPLKSAAAVFYPDFPDVRGLDARLVAALKKYRCFWQTDGDERHGRRMVLLPHLRRKKSRRTLYMWFSPRRPVPEELYGQWSVRDFLRRAPSGAEDLLHDVALLDRQARRASPGARGFVSLYRMREAAYAEAAGAEAHGARLLLVGEAAWARDAPFDGQSIPQALRQAAAAAAAVKAGDPRTAADLVDVLNAPCWRDSADKALLRRDADRGALVRHIDGGDGGEEPSDDADGKGAA</sequence>
<dbReference type="InterPro" id="IPR036188">
    <property type="entry name" value="FAD/NAD-bd_sf"/>
</dbReference>
<keyword evidence="3" id="KW-0732">Signal</keyword>
<name>A0ABN9R5W0_9DINO</name>
<evidence type="ECO:0000313" key="4">
    <source>
        <dbReference type="EMBL" id="CAK0813337.1"/>
    </source>
</evidence>
<keyword evidence="5" id="KW-1185">Reference proteome</keyword>
<evidence type="ECO:0000313" key="5">
    <source>
        <dbReference type="Proteomes" id="UP001189429"/>
    </source>
</evidence>
<evidence type="ECO:0000256" key="2">
    <source>
        <dbReference type="SAM" id="Phobius"/>
    </source>
</evidence>
<feature type="signal peptide" evidence="3">
    <location>
        <begin position="1"/>
        <end position="24"/>
    </location>
</feature>
<evidence type="ECO:0000256" key="1">
    <source>
        <dbReference type="SAM" id="MobiDB-lite"/>
    </source>
</evidence>
<dbReference type="EMBL" id="CAUYUJ010005358">
    <property type="protein sequence ID" value="CAK0813337.1"/>
    <property type="molecule type" value="Genomic_DNA"/>
</dbReference>
<feature type="region of interest" description="Disordered" evidence="1">
    <location>
        <begin position="427"/>
        <end position="449"/>
    </location>
</feature>
<dbReference type="PRINTS" id="PR00420">
    <property type="entry name" value="RNGMNOXGNASE"/>
</dbReference>
<dbReference type="SUPFAM" id="SSF51905">
    <property type="entry name" value="FAD/NAD(P)-binding domain"/>
    <property type="match status" value="1"/>
</dbReference>
<dbReference type="Gene3D" id="3.50.50.60">
    <property type="entry name" value="FAD/NAD(P)-binding domain"/>
    <property type="match status" value="2"/>
</dbReference>
<evidence type="ECO:0000256" key="3">
    <source>
        <dbReference type="SAM" id="SignalP"/>
    </source>
</evidence>
<feature type="transmembrane region" description="Helical" evidence="2">
    <location>
        <begin position="73"/>
        <end position="98"/>
    </location>
</feature>
<reference evidence="4" key="1">
    <citation type="submission" date="2023-10" db="EMBL/GenBank/DDBJ databases">
        <authorList>
            <person name="Chen Y."/>
            <person name="Shah S."/>
            <person name="Dougan E. K."/>
            <person name="Thang M."/>
            <person name="Chan C."/>
        </authorList>
    </citation>
    <scope>NUCLEOTIDE SEQUENCE [LARGE SCALE GENOMIC DNA]</scope>
</reference>
<feature type="chain" id="PRO_5046335938" evidence="3">
    <location>
        <begin position="25"/>
        <end position="449"/>
    </location>
</feature>
<keyword evidence="2" id="KW-0472">Membrane</keyword>
<protein>
    <submittedName>
        <fullName evidence="4">Uncharacterized protein</fullName>
    </submittedName>
</protein>
<gene>
    <name evidence="4" type="ORF">PCOR1329_LOCUS17312</name>
</gene>
<proteinExistence type="predicted"/>
<keyword evidence="2" id="KW-0812">Transmembrane</keyword>
<comment type="caution">
    <text evidence="4">The sequence shown here is derived from an EMBL/GenBank/DDBJ whole genome shotgun (WGS) entry which is preliminary data.</text>
</comment>